<dbReference type="Proteomes" id="UP001160334">
    <property type="component" value="Unassembled WGS sequence"/>
</dbReference>
<proteinExistence type="predicted"/>
<evidence type="ECO:0000313" key="2">
    <source>
        <dbReference type="EMBL" id="MDH6284509.1"/>
    </source>
</evidence>
<keyword evidence="1" id="KW-0472">Membrane</keyword>
<keyword evidence="1" id="KW-1133">Transmembrane helix</keyword>
<feature type="transmembrane region" description="Helical" evidence="1">
    <location>
        <begin position="39"/>
        <end position="65"/>
    </location>
</feature>
<keyword evidence="1" id="KW-0812">Transmembrane</keyword>
<name>A0ABT6MJL9_9NOCA</name>
<protein>
    <submittedName>
        <fullName evidence="2">Uncharacterized protein</fullName>
    </submittedName>
</protein>
<keyword evidence="3" id="KW-1185">Reference proteome</keyword>
<dbReference type="EMBL" id="JARXVC010000023">
    <property type="protein sequence ID" value="MDH6284509.1"/>
    <property type="molecule type" value="Genomic_DNA"/>
</dbReference>
<reference evidence="2 3" key="1">
    <citation type="submission" date="2023-04" db="EMBL/GenBank/DDBJ databases">
        <title>Forest soil microbial communities from Buena Vista Peninsula, Colon Province, Panama.</title>
        <authorList>
            <person name="Bouskill N."/>
        </authorList>
    </citation>
    <scope>NUCLEOTIDE SEQUENCE [LARGE SCALE GENOMIC DNA]</scope>
    <source>
        <strain evidence="2 3">CFH S0262</strain>
    </source>
</reference>
<accession>A0ABT6MJL9</accession>
<evidence type="ECO:0000313" key="3">
    <source>
        <dbReference type="Proteomes" id="UP001160334"/>
    </source>
</evidence>
<organism evidence="2 3">
    <name type="scientific">Prescottella agglutinans</name>
    <dbReference type="NCBI Taxonomy" id="1644129"/>
    <lineage>
        <taxon>Bacteria</taxon>
        <taxon>Bacillati</taxon>
        <taxon>Actinomycetota</taxon>
        <taxon>Actinomycetes</taxon>
        <taxon>Mycobacteriales</taxon>
        <taxon>Nocardiaceae</taxon>
        <taxon>Prescottella</taxon>
    </lineage>
</organism>
<dbReference type="RefSeq" id="WP_280763726.1">
    <property type="nucleotide sequence ID" value="NZ_JARXVC010000023.1"/>
</dbReference>
<comment type="caution">
    <text evidence="2">The sequence shown here is derived from an EMBL/GenBank/DDBJ whole genome shotgun (WGS) entry which is preliminary data.</text>
</comment>
<evidence type="ECO:0000256" key="1">
    <source>
        <dbReference type="SAM" id="Phobius"/>
    </source>
</evidence>
<gene>
    <name evidence="2" type="ORF">M2280_005769</name>
</gene>
<sequence length="69" mass="7112">MSTLHSFALFAVIVLALLAASDGARRIAQARDSVWGTWIAVALFAVIGAGTVAGLMWLPAGAFLVPEGD</sequence>